<gene>
    <name evidence="3" type="ORF">MSPICULIGERA_LOCUS4622</name>
</gene>
<comment type="caution">
    <text evidence="3">The sequence shown here is derived from an EMBL/GenBank/DDBJ whole genome shotgun (WGS) entry which is preliminary data.</text>
</comment>
<proteinExistence type="predicted"/>
<protein>
    <recommendedName>
        <fullName evidence="2">C-type lectin domain-containing protein</fullName>
    </recommendedName>
</protein>
<dbReference type="InterPro" id="IPR016187">
    <property type="entry name" value="CTDL_fold"/>
</dbReference>
<feature type="non-terminal residue" evidence="3">
    <location>
        <position position="1"/>
    </location>
</feature>
<keyword evidence="1" id="KW-0732">Signal</keyword>
<dbReference type="EMBL" id="CATQJA010001151">
    <property type="protein sequence ID" value="CAJ0566002.1"/>
    <property type="molecule type" value="Genomic_DNA"/>
</dbReference>
<accession>A0AA36FV07</accession>
<reference evidence="3" key="1">
    <citation type="submission" date="2023-06" db="EMBL/GenBank/DDBJ databases">
        <authorList>
            <person name="Delattre M."/>
        </authorList>
    </citation>
    <scope>NUCLEOTIDE SEQUENCE</scope>
    <source>
        <strain evidence="3">AF72</strain>
    </source>
</reference>
<dbReference type="PANTHER" id="PTHR22803">
    <property type="entry name" value="MANNOSE, PHOSPHOLIPASE, LECTIN RECEPTOR RELATED"/>
    <property type="match status" value="1"/>
</dbReference>
<evidence type="ECO:0000256" key="1">
    <source>
        <dbReference type="SAM" id="SignalP"/>
    </source>
</evidence>
<feature type="chain" id="PRO_5041259847" description="C-type lectin domain-containing protein" evidence="1">
    <location>
        <begin position="17"/>
        <end position="401"/>
    </location>
</feature>
<dbReference type="SUPFAM" id="SSF56436">
    <property type="entry name" value="C-type lectin-like"/>
    <property type="match status" value="2"/>
</dbReference>
<dbReference type="CDD" id="cd00037">
    <property type="entry name" value="CLECT"/>
    <property type="match status" value="1"/>
</dbReference>
<dbReference type="PROSITE" id="PS50041">
    <property type="entry name" value="C_TYPE_LECTIN_2"/>
    <property type="match status" value="1"/>
</dbReference>
<feature type="signal peptide" evidence="1">
    <location>
        <begin position="1"/>
        <end position="16"/>
    </location>
</feature>
<evidence type="ECO:0000259" key="2">
    <source>
        <dbReference type="PROSITE" id="PS50041"/>
    </source>
</evidence>
<dbReference type="Proteomes" id="UP001177023">
    <property type="component" value="Unassembled WGS sequence"/>
</dbReference>
<keyword evidence="4" id="KW-1185">Reference proteome</keyword>
<dbReference type="SMART" id="SM00034">
    <property type="entry name" value="CLECT"/>
    <property type="match status" value="1"/>
</dbReference>
<dbReference type="AlphaFoldDB" id="A0AA36FV07"/>
<evidence type="ECO:0000313" key="4">
    <source>
        <dbReference type="Proteomes" id="UP001177023"/>
    </source>
</evidence>
<dbReference type="InterPro" id="IPR016186">
    <property type="entry name" value="C-type_lectin-like/link_sf"/>
</dbReference>
<name>A0AA36FV07_9BILA</name>
<sequence>MRLLLTFLFCALGAEGNPYFHNNFFPIDEKIEPPCRAGFRNIGGSCYRIVIVGGDHEQARTICRAIGADIDLATIRCPEENEGIYKMTKEQWIADAFDEVKRENKLWDGYSWNMWIGLHGSDAKVRPDPSQWYVDRDMKHYYRNWASKQPDNYWGTKREACAYMYIRESFINHAANPWDPATWNDWECSKTMFAAVCEQSVMTSGQGCIKSKLALHLNSRLLRSAIRLVWEPDAHRQYLPGRPAASSWIGGRGDPALESSKRGQLEGRQPGRFHEFLGTPTFSRTLVDFSSSPTTVLKLRAAQNEFLCKLAWYPECASTAFEGWKNGTAWIGGQSSTDNTVRIDGWTDGSPVDFTNFATGSKTNPYLVFKPYKCGGKSTYGAWALIAPGPLLEASFAELCA</sequence>
<dbReference type="InterPro" id="IPR001304">
    <property type="entry name" value="C-type_lectin-like"/>
</dbReference>
<dbReference type="InterPro" id="IPR050111">
    <property type="entry name" value="C-type_lectin/snaclec_domain"/>
</dbReference>
<feature type="domain" description="C-type lectin" evidence="2">
    <location>
        <begin position="42"/>
        <end position="190"/>
    </location>
</feature>
<dbReference type="Gene3D" id="3.10.100.10">
    <property type="entry name" value="Mannose-Binding Protein A, subunit A"/>
    <property type="match status" value="1"/>
</dbReference>
<organism evidence="3 4">
    <name type="scientific">Mesorhabditis spiculigera</name>
    <dbReference type="NCBI Taxonomy" id="96644"/>
    <lineage>
        <taxon>Eukaryota</taxon>
        <taxon>Metazoa</taxon>
        <taxon>Ecdysozoa</taxon>
        <taxon>Nematoda</taxon>
        <taxon>Chromadorea</taxon>
        <taxon>Rhabditida</taxon>
        <taxon>Rhabditina</taxon>
        <taxon>Rhabditomorpha</taxon>
        <taxon>Rhabditoidea</taxon>
        <taxon>Rhabditidae</taxon>
        <taxon>Mesorhabditinae</taxon>
        <taxon>Mesorhabditis</taxon>
    </lineage>
</organism>
<evidence type="ECO:0000313" key="3">
    <source>
        <dbReference type="EMBL" id="CAJ0566002.1"/>
    </source>
</evidence>